<dbReference type="PROSITE" id="PS50294">
    <property type="entry name" value="WD_REPEATS_REGION"/>
    <property type="match status" value="4"/>
</dbReference>
<sequence length="559" mass="60943">MGPSYLQLQDPTLERSFRGHKDVITSVSFKPSMTQLASGSMDHSVMVWNFKPQLRAFRFVGHKGPVTNVDFSPSGALLASSSRDQTVRLWTPNVKGDVTVFKAHTSSVRTVQFSHDGSSLLTSSDDKTIKVWSTHRTKFQHTLSGHLNWVRTAKWSPDSRMIVSGSDDKTVKLWDLSSKNCLKTYWDHTGIEAVKTRISNRGISMVSSVAFHPGGTVVASASTDRSIKLFDIRTHRLIQHYGDAHGAAQPDQGSGAGVHSIAFGGPAGEWLISTGWDGVVKIWDVKEGHLFYTLHGHKNGPTTAATFSPQGDYFATGGSDSQVMVWKSNFDSIARMVEEDERAKEQAASQRRKSPHSHSQPVYQHTLYTEPTRTRTSSPLRPALPPKTASGGIATHRKQTESATTHPPPAPAIVDVGTSIFAEQDLEERVAAPPTGSTRTSPIKRGMAIPASHPQDQPSFSAPLEVRTIPDELASTLQHIVRQVDVLTQTMSILESRLTMNEDRVVDMSQRFGEAVDRIEWMASKLASSNSTGTAGNPAHMENLNPPPSSSNAVAGEAS</sequence>
<evidence type="ECO:0000313" key="5">
    <source>
        <dbReference type="EMBL" id="TPX57845.1"/>
    </source>
</evidence>
<feature type="repeat" description="WD" evidence="3">
    <location>
        <begin position="303"/>
        <end position="327"/>
    </location>
</feature>
<feature type="region of interest" description="Disordered" evidence="4">
    <location>
        <begin position="339"/>
        <end position="411"/>
    </location>
</feature>
<name>A0A507E3D9_9FUNG</name>
<dbReference type="EMBL" id="QEAQ01000046">
    <property type="protein sequence ID" value="TPX57845.1"/>
    <property type="molecule type" value="Genomic_DNA"/>
</dbReference>
<evidence type="ECO:0000256" key="4">
    <source>
        <dbReference type="SAM" id="MobiDB-lite"/>
    </source>
</evidence>
<feature type="repeat" description="WD" evidence="3">
    <location>
        <begin position="143"/>
        <end position="184"/>
    </location>
</feature>
<dbReference type="PROSITE" id="PS50082">
    <property type="entry name" value="WD_REPEATS_2"/>
    <property type="match status" value="7"/>
</dbReference>
<dbReference type="PROSITE" id="PS00678">
    <property type="entry name" value="WD_REPEATS_1"/>
    <property type="match status" value="3"/>
</dbReference>
<dbReference type="PRINTS" id="PR00320">
    <property type="entry name" value="GPROTEINBRPT"/>
</dbReference>
<evidence type="ECO:0000256" key="2">
    <source>
        <dbReference type="ARBA" id="ARBA00022737"/>
    </source>
</evidence>
<feature type="repeat" description="WD" evidence="3">
    <location>
        <begin position="17"/>
        <end position="51"/>
    </location>
</feature>
<dbReference type="InterPro" id="IPR020472">
    <property type="entry name" value="WD40_PAC1"/>
</dbReference>
<evidence type="ECO:0000256" key="1">
    <source>
        <dbReference type="ARBA" id="ARBA00022574"/>
    </source>
</evidence>
<dbReference type="STRING" id="109895.A0A507E3D9"/>
<proteinExistence type="predicted"/>
<dbReference type="InterPro" id="IPR036322">
    <property type="entry name" value="WD40_repeat_dom_sf"/>
</dbReference>
<feature type="repeat" description="WD" evidence="3">
    <location>
        <begin position="101"/>
        <end position="142"/>
    </location>
</feature>
<feature type="compositionally biased region" description="Polar residues" evidence="4">
    <location>
        <begin position="357"/>
        <end position="379"/>
    </location>
</feature>
<dbReference type="InterPro" id="IPR001680">
    <property type="entry name" value="WD40_rpt"/>
</dbReference>
<gene>
    <name evidence="5" type="ORF">PhCBS80983_g03529</name>
</gene>
<feature type="repeat" description="WD" evidence="3">
    <location>
        <begin position="251"/>
        <end position="293"/>
    </location>
</feature>
<evidence type="ECO:0000256" key="3">
    <source>
        <dbReference type="PROSITE-ProRule" id="PRU00221"/>
    </source>
</evidence>
<feature type="region of interest" description="Disordered" evidence="4">
    <location>
        <begin position="528"/>
        <end position="559"/>
    </location>
</feature>
<keyword evidence="2" id="KW-0677">Repeat</keyword>
<evidence type="ECO:0000313" key="6">
    <source>
        <dbReference type="Proteomes" id="UP000318582"/>
    </source>
</evidence>
<dbReference type="SUPFAM" id="SSF50978">
    <property type="entry name" value="WD40 repeat-like"/>
    <property type="match status" value="1"/>
</dbReference>
<reference evidence="5 6" key="1">
    <citation type="journal article" date="2019" name="Sci. Rep.">
        <title>Comparative genomics of chytrid fungi reveal insights into the obligate biotrophic and pathogenic lifestyle of Synchytrium endobioticum.</title>
        <authorList>
            <person name="van de Vossenberg B.T.L.H."/>
            <person name="Warris S."/>
            <person name="Nguyen H.D.T."/>
            <person name="van Gent-Pelzer M.P.E."/>
            <person name="Joly D.L."/>
            <person name="van de Geest H.C."/>
            <person name="Bonants P.J.M."/>
            <person name="Smith D.S."/>
            <person name="Levesque C.A."/>
            <person name="van der Lee T.A.J."/>
        </authorList>
    </citation>
    <scope>NUCLEOTIDE SEQUENCE [LARGE SCALE GENOMIC DNA]</scope>
    <source>
        <strain evidence="5 6">CBS 809.83</strain>
    </source>
</reference>
<protein>
    <submittedName>
        <fullName evidence="5">Uncharacterized protein</fullName>
    </submittedName>
</protein>
<accession>A0A507E3D9</accession>
<comment type="caution">
    <text evidence="5">The sequence shown here is derived from an EMBL/GenBank/DDBJ whole genome shotgun (WGS) entry which is preliminary data.</text>
</comment>
<dbReference type="CDD" id="cd00200">
    <property type="entry name" value="WD40"/>
    <property type="match status" value="1"/>
</dbReference>
<feature type="repeat" description="WD" evidence="3">
    <location>
        <begin position="59"/>
        <end position="90"/>
    </location>
</feature>
<dbReference type="Gene3D" id="2.130.10.10">
    <property type="entry name" value="YVTN repeat-like/Quinoprotein amine dehydrogenase"/>
    <property type="match status" value="3"/>
</dbReference>
<dbReference type="InterPro" id="IPR015943">
    <property type="entry name" value="WD40/YVTN_repeat-like_dom_sf"/>
</dbReference>
<dbReference type="Proteomes" id="UP000318582">
    <property type="component" value="Unassembled WGS sequence"/>
</dbReference>
<dbReference type="InterPro" id="IPR050505">
    <property type="entry name" value="WDR55/POC1"/>
</dbReference>
<dbReference type="AlphaFoldDB" id="A0A507E3D9"/>
<keyword evidence="1 3" id="KW-0853">WD repeat</keyword>
<dbReference type="PANTHER" id="PTHR44019">
    <property type="entry name" value="WD REPEAT-CONTAINING PROTEIN 55"/>
    <property type="match status" value="1"/>
</dbReference>
<dbReference type="SMART" id="SM00320">
    <property type="entry name" value="WD40"/>
    <property type="match status" value="7"/>
</dbReference>
<feature type="repeat" description="WD" evidence="3">
    <location>
        <begin position="206"/>
        <end position="240"/>
    </location>
</feature>
<organism evidence="5 6">
    <name type="scientific">Powellomyces hirtus</name>
    <dbReference type="NCBI Taxonomy" id="109895"/>
    <lineage>
        <taxon>Eukaryota</taxon>
        <taxon>Fungi</taxon>
        <taxon>Fungi incertae sedis</taxon>
        <taxon>Chytridiomycota</taxon>
        <taxon>Chytridiomycota incertae sedis</taxon>
        <taxon>Chytridiomycetes</taxon>
        <taxon>Spizellomycetales</taxon>
        <taxon>Powellomycetaceae</taxon>
        <taxon>Powellomyces</taxon>
    </lineage>
</organism>
<dbReference type="InterPro" id="IPR019775">
    <property type="entry name" value="WD40_repeat_CS"/>
</dbReference>
<keyword evidence="6" id="KW-1185">Reference proteome</keyword>
<dbReference type="PANTHER" id="PTHR44019:SF8">
    <property type="entry name" value="POC1 CENTRIOLAR PROTEIN HOMOLOG"/>
    <property type="match status" value="1"/>
</dbReference>
<dbReference type="Pfam" id="PF00400">
    <property type="entry name" value="WD40"/>
    <property type="match status" value="7"/>
</dbReference>